<organism evidence="3 4">
    <name type="scientific">Bifidobacterium miconis</name>
    <dbReference type="NCBI Taxonomy" id="2834435"/>
    <lineage>
        <taxon>Bacteria</taxon>
        <taxon>Bacillati</taxon>
        <taxon>Actinomycetota</taxon>
        <taxon>Actinomycetes</taxon>
        <taxon>Bifidobacteriales</taxon>
        <taxon>Bifidobacteriaceae</taxon>
        <taxon>Bifidobacterium</taxon>
    </lineage>
</organism>
<evidence type="ECO:0000256" key="2">
    <source>
        <dbReference type="PIRNR" id="PIRNR005096"/>
    </source>
</evidence>
<dbReference type="Pfam" id="PF01263">
    <property type="entry name" value="Aldose_epim"/>
    <property type="match status" value="1"/>
</dbReference>
<keyword evidence="2" id="KW-0413">Isomerase</keyword>
<comment type="pathway">
    <text evidence="2">Carbohydrate metabolism; hexose metabolism.</text>
</comment>
<dbReference type="InterPro" id="IPR047215">
    <property type="entry name" value="Galactose_mutarotase-like"/>
</dbReference>
<dbReference type="InterPro" id="IPR015443">
    <property type="entry name" value="Aldose_1-epimerase"/>
</dbReference>
<keyword evidence="2" id="KW-0119">Carbohydrate metabolism</keyword>
<dbReference type="EMBL" id="JAHBBH010000012">
    <property type="protein sequence ID" value="MBW3092417.1"/>
    <property type="molecule type" value="Genomic_DNA"/>
</dbReference>
<reference evidence="3 4" key="1">
    <citation type="submission" date="2021-05" db="EMBL/GenBank/DDBJ databases">
        <title>Phylogenetic classification of ten novel species belonging to the genus Bifidobacterium comprising B. colchicus sp. nov., B. abeli sp. nov., B. bicoloris sp. nov., B. guerezis sp. nov., B. rosaliae sp. nov., B. santillanensis sp. nov., B. argentati sp. nov., B. amazzoni sp. nov., B. pluviali sp. nov., and B. pinnaculum sp. nov.</title>
        <authorList>
            <person name="Lugli G.A."/>
            <person name="Ruiz Garcia L."/>
            <person name="Margolles A."/>
            <person name="Ventura M."/>
        </authorList>
    </citation>
    <scope>NUCLEOTIDE SEQUENCE [LARGE SCALE GENOMIC DNA]</scope>
    <source>
        <strain evidence="3 4">82T10</strain>
    </source>
</reference>
<sequence length="403" mass="42359">MSSSTHHAHSAAASTVVPAVNSTVSPAIVPTVAPAASAATDASSAAPALPQSFAIGGATGLAVTVTDYGARLMTVTLPDRDGHATNVLLGRPTAADYLADDCYLGAIIGRNANRIADATCVIDGTVCHPVANEGTNNVHSGPDGYDRRLWTVADRSERSLTLVLHSPDGDQGFPGAMDVRVRYAVDGMTLACDVDADCTRGTIANMTSHAYWNLAGESSGDMLDQTLCIPTDRYCPTDERFIPLAHEPVDGTPMDFRAPRRIGDAMRAGFEAGDTQLAAARGYNHAFVFEDAHGRLPHATSLDPRTGLRTVAVAASERTGIRMTVLSNAPSVLLYSAGFLDGVPGTGGRTYCPAAGYALEPGFVPNAVNDPSERSPLLPAGSRYHLAIRWRFDTVGDHTRSTR</sequence>
<proteinExistence type="inferred from homology"/>
<evidence type="ECO:0000313" key="4">
    <source>
        <dbReference type="Proteomes" id="UP000700815"/>
    </source>
</evidence>
<evidence type="ECO:0000256" key="1">
    <source>
        <dbReference type="ARBA" id="ARBA00006206"/>
    </source>
</evidence>
<dbReference type="InterPro" id="IPR008183">
    <property type="entry name" value="Aldose_1/G6P_1-epimerase"/>
</dbReference>
<dbReference type="PANTHER" id="PTHR10091:SF0">
    <property type="entry name" value="GALACTOSE MUTAROTASE"/>
    <property type="match status" value="1"/>
</dbReference>
<dbReference type="RefSeq" id="WP_219058500.1">
    <property type="nucleotide sequence ID" value="NZ_JAHBBH010000012.1"/>
</dbReference>
<name>A0ABS6WEQ3_9BIFI</name>
<protein>
    <recommendedName>
        <fullName evidence="2">Aldose 1-epimerase</fullName>
        <ecNumber evidence="2">5.1.3.3</ecNumber>
    </recommendedName>
</protein>
<comment type="similarity">
    <text evidence="1 2">Belongs to the aldose epimerase family.</text>
</comment>
<gene>
    <name evidence="3" type="ORF">KIH79_05555</name>
</gene>
<comment type="catalytic activity">
    <reaction evidence="2">
        <text>alpha-D-glucose = beta-D-glucose</text>
        <dbReference type="Rhea" id="RHEA:10264"/>
        <dbReference type="ChEBI" id="CHEBI:15903"/>
        <dbReference type="ChEBI" id="CHEBI:17925"/>
        <dbReference type="EC" id="5.1.3.3"/>
    </reaction>
</comment>
<dbReference type="PANTHER" id="PTHR10091">
    <property type="entry name" value="ALDOSE-1-EPIMERASE"/>
    <property type="match status" value="1"/>
</dbReference>
<accession>A0ABS6WEQ3</accession>
<evidence type="ECO:0000313" key="3">
    <source>
        <dbReference type="EMBL" id="MBW3092417.1"/>
    </source>
</evidence>
<dbReference type="EC" id="5.1.3.3" evidence="2"/>
<keyword evidence="4" id="KW-1185">Reference proteome</keyword>
<dbReference type="Proteomes" id="UP000700815">
    <property type="component" value="Unassembled WGS sequence"/>
</dbReference>
<dbReference type="PIRSF" id="PIRSF005096">
    <property type="entry name" value="GALM"/>
    <property type="match status" value="1"/>
</dbReference>
<comment type="caution">
    <text evidence="3">The sequence shown here is derived from an EMBL/GenBank/DDBJ whole genome shotgun (WGS) entry which is preliminary data.</text>
</comment>
<dbReference type="CDD" id="cd09019">
    <property type="entry name" value="galactose_mutarotase_like"/>
    <property type="match status" value="1"/>
</dbReference>